<dbReference type="FunFam" id="3.30.200.20:FF:000013">
    <property type="entry name" value="Ribosomal protein S6 kinase"/>
    <property type="match status" value="1"/>
</dbReference>
<dbReference type="PANTHER" id="PTHR24351">
    <property type="entry name" value="RIBOSOMAL PROTEIN S6 KINASE"/>
    <property type="match status" value="1"/>
</dbReference>
<dbReference type="Gene3D" id="1.10.510.10">
    <property type="entry name" value="Transferase(Phosphotransferase) domain 1"/>
    <property type="match status" value="1"/>
</dbReference>
<dbReference type="Proteomes" id="UP001620645">
    <property type="component" value="Unassembled WGS sequence"/>
</dbReference>
<dbReference type="PROSITE" id="PS00107">
    <property type="entry name" value="PROTEIN_KINASE_ATP"/>
    <property type="match status" value="1"/>
</dbReference>
<keyword evidence="6" id="KW-0808">Transferase</keyword>
<evidence type="ECO:0000259" key="15">
    <source>
        <dbReference type="PROSITE" id="PS50011"/>
    </source>
</evidence>
<reference evidence="17 18" key="1">
    <citation type="submission" date="2024-10" db="EMBL/GenBank/DDBJ databases">
        <authorList>
            <person name="Kim D."/>
        </authorList>
    </citation>
    <scope>NUCLEOTIDE SEQUENCE [LARGE SCALE GENOMIC DNA]</scope>
    <source>
        <strain evidence="17">Taebaek</strain>
    </source>
</reference>
<evidence type="ECO:0000256" key="12">
    <source>
        <dbReference type="ARBA" id="ARBA00048679"/>
    </source>
</evidence>
<dbReference type="GO" id="GO:0004674">
    <property type="term" value="F:protein serine/threonine kinase activity"/>
    <property type="evidence" value="ECO:0007669"/>
    <property type="project" value="UniProtKB-KW"/>
</dbReference>
<feature type="compositionally biased region" description="Gly residues" evidence="14">
    <location>
        <begin position="639"/>
        <end position="648"/>
    </location>
</feature>
<keyword evidence="7" id="KW-0677">Repeat</keyword>
<evidence type="ECO:0000256" key="6">
    <source>
        <dbReference type="ARBA" id="ARBA00022679"/>
    </source>
</evidence>
<feature type="binding site" evidence="13">
    <location>
        <position position="267"/>
    </location>
    <ligand>
        <name>ATP</name>
        <dbReference type="ChEBI" id="CHEBI:30616"/>
    </ligand>
</feature>
<dbReference type="GO" id="GO:0005524">
    <property type="term" value="F:ATP binding"/>
    <property type="evidence" value="ECO:0007669"/>
    <property type="project" value="UniProtKB-UniRule"/>
</dbReference>
<evidence type="ECO:0000256" key="7">
    <source>
        <dbReference type="ARBA" id="ARBA00022737"/>
    </source>
</evidence>
<evidence type="ECO:0000256" key="13">
    <source>
        <dbReference type="PROSITE-ProRule" id="PRU10141"/>
    </source>
</evidence>
<dbReference type="InterPro" id="IPR000719">
    <property type="entry name" value="Prot_kinase_dom"/>
</dbReference>
<feature type="region of interest" description="Disordered" evidence="14">
    <location>
        <begin position="1"/>
        <end position="26"/>
    </location>
</feature>
<evidence type="ECO:0000256" key="10">
    <source>
        <dbReference type="ARBA" id="ARBA00022840"/>
    </source>
</evidence>
<evidence type="ECO:0000256" key="2">
    <source>
        <dbReference type="ARBA" id="ARBA00009804"/>
    </source>
</evidence>
<feature type="compositionally biased region" description="Polar residues" evidence="14">
    <location>
        <begin position="195"/>
        <end position="205"/>
    </location>
</feature>
<dbReference type="Pfam" id="PF00433">
    <property type="entry name" value="Pkinase_C"/>
    <property type="match status" value="1"/>
</dbReference>
<dbReference type="InterPro" id="IPR011009">
    <property type="entry name" value="Kinase-like_dom_sf"/>
</dbReference>
<comment type="catalytic activity">
    <reaction evidence="12">
        <text>L-seryl-[protein] + ATP = O-phospho-L-seryl-[protein] + ADP + H(+)</text>
        <dbReference type="Rhea" id="RHEA:17989"/>
        <dbReference type="Rhea" id="RHEA-COMP:9863"/>
        <dbReference type="Rhea" id="RHEA-COMP:11604"/>
        <dbReference type="ChEBI" id="CHEBI:15378"/>
        <dbReference type="ChEBI" id="CHEBI:29999"/>
        <dbReference type="ChEBI" id="CHEBI:30616"/>
        <dbReference type="ChEBI" id="CHEBI:83421"/>
        <dbReference type="ChEBI" id="CHEBI:456216"/>
        <dbReference type="EC" id="2.7.11.1"/>
    </reaction>
</comment>
<dbReference type="InterPro" id="IPR017892">
    <property type="entry name" value="Pkinase_C"/>
</dbReference>
<sequence>MALSSCRSRLRSRLPRHRPSSPPPICSITNLCRPPPPPPNLLPSSFSRPAPSPPPPPFCGTAHKKLRHIGTAVLRCLALLARHLANKFCFSFIVVVPTSHGENATTAGNDYNRQQHCGEGEEEVYCSFLCDGIGGESSSKGCDLVLLKRAVAEQQQKQFYEISLNESGVGGDDSVTKPYSICSSASTTSDEEGTATKSSATTRGGKSTEMDDPLTEIELRDVCRDGTAKASPSQFDLLRVLGQGSFGKVFLVRKNCGTDNGQLYAMKVLKKATLKVRDRLRTKMERDILAQINHPFIVKLHYAFQTEGKLYLILDFLRGGDLFTRLSKEVREKRVHRKMNPKDLVILTEDDVKFYMSEIILALEHLHSLGIVYRDLKPENILFDSDGHINLTDFGLSKESLDVPGQVTYSFCGTVEYMAPEVVNRRGHSVAADWWSLGVLMYEMLTGHLPFQGKDRHDTMNLILRAKLPMPVYLSGDAQSLLRALFKRNPANRLGGGAQGATALRDHRFFASVNWQRLIQRQVTPPFRPTFGTSIGVGFDAAIGADPSSSSSAALALDVAHYFDTEFTKRTPKDSPAVPPSAAAHELFRGFSFVSPSILEEDEEEFAAALLTASGSRVPSPLCTVDSSALAQRRRLQRGVGGGGGGRGSPSAGGVSGGRGSPSGRVGGGRV</sequence>
<evidence type="ECO:0000256" key="5">
    <source>
        <dbReference type="ARBA" id="ARBA00022553"/>
    </source>
</evidence>
<dbReference type="PROSITE" id="PS50011">
    <property type="entry name" value="PROTEIN_KINASE_DOM"/>
    <property type="match status" value="1"/>
</dbReference>
<dbReference type="AlphaFoldDB" id="A0ABD2K5I2"/>
<dbReference type="InterPro" id="IPR000961">
    <property type="entry name" value="AGC-kinase_C"/>
</dbReference>
<name>A0ABD2K5I2_HETSC</name>
<dbReference type="SUPFAM" id="SSF56112">
    <property type="entry name" value="Protein kinase-like (PK-like)"/>
    <property type="match status" value="1"/>
</dbReference>
<accession>A0ABD2K5I2</accession>
<dbReference type="FunFam" id="1.10.510.10:FF:000010">
    <property type="entry name" value="Ribosomal protein S6 kinase"/>
    <property type="match status" value="1"/>
</dbReference>
<dbReference type="EC" id="2.7.11.1" evidence="3"/>
<evidence type="ECO:0000256" key="14">
    <source>
        <dbReference type="SAM" id="MobiDB-lite"/>
    </source>
</evidence>
<evidence type="ECO:0000256" key="9">
    <source>
        <dbReference type="ARBA" id="ARBA00022777"/>
    </source>
</evidence>
<feature type="domain" description="AGC-kinase C-terminal" evidence="16">
    <location>
        <begin position="511"/>
        <end position="603"/>
    </location>
</feature>
<feature type="region of interest" description="Disordered" evidence="14">
    <location>
        <begin position="637"/>
        <end position="671"/>
    </location>
</feature>
<gene>
    <name evidence="17" type="ORF">niasHS_001981</name>
</gene>
<feature type="compositionally biased region" description="Gly residues" evidence="14">
    <location>
        <begin position="654"/>
        <end position="671"/>
    </location>
</feature>
<dbReference type="Gene3D" id="3.30.200.20">
    <property type="entry name" value="Phosphorylase Kinase, domain 1"/>
    <property type="match status" value="1"/>
</dbReference>
<dbReference type="Pfam" id="PF00069">
    <property type="entry name" value="Pkinase"/>
    <property type="match status" value="1"/>
</dbReference>
<keyword evidence="10 13" id="KW-0067">ATP-binding</keyword>
<keyword evidence="18" id="KW-1185">Reference proteome</keyword>
<dbReference type="SMART" id="SM00133">
    <property type="entry name" value="S_TK_X"/>
    <property type="match status" value="1"/>
</dbReference>
<comment type="similarity">
    <text evidence="2">Belongs to the protein kinase superfamily. AGC Ser/Thr protein kinase family. S6 kinase subfamily.</text>
</comment>
<evidence type="ECO:0000256" key="8">
    <source>
        <dbReference type="ARBA" id="ARBA00022741"/>
    </source>
</evidence>
<dbReference type="PROSITE" id="PS00108">
    <property type="entry name" value="PROTEIN_KINASE_ST"/>
    <property type="match status" value="1"/>
</dbReference>
<dbReference type="InterPro" id="IPR008271">
    <property type="entry name" value="Ser/Thr_kinase_AS"/>
</dbReference>
<comment type="caution">
    <text evidence="17">The sequence shown here is derived from an EMBL/GenBank/DDBJ whole genome shotgun (WGS) entry which is preliminary data.</text>
</comment>
<comment type="catalytic activity">
    <reaction evidence="11">
        <text>L-threonyl-[protein] + ATP = O-phospho-L-threonyl-[protein] + ADP + H(+)</text>
        <dbReference type="Rhea" id="RHEA:46608"/>
        <dbReference type="Rhea" id="RHEA-COMP:11060"/>
        <dbReference type="Rhea" id="RHEA-COMP:11605"/>
        <dbReference type="ChEBI" id="CHEBI:15378"/>
        <dbReference type="ChEBI" id="CHEBI:30013"/>
        <dbReference type="ChEBI" id="CHEBI:30616"/>
        <dbReference type="ChEBI" id="CHEBI:61977"/>
        <dbReference type="ChEBI" id="CHEBI:456216"/>
        <dbReference type="EC" id="2.7.11.1"/>
    </reaction>
</comment>
<feature type="domain" description="Protein kinase" evidence="15">
    <location>
        <begin position="235"/>
        <end position="510"/>
    </location>
</feature>
<comment type="cofactor">
    <cofactor evidence="1">
        <name>Mg(2+)</name>
        <dbReference type="ChEBI" id="CHEBI:18420"/>
    </cofactor>
</comment>
<evidence type="ECO:0000259" key="16">
    <source>
        <dbReference type="PROSITE" id="PS51285"/>
    </source>
</evidence>
<evidence type="ECO:0000313" key="18">
    <source>
        <dbReference type="Proteomes" id="UP001620645"/>
    </source>
</evidence>
<keyword evidence="9" id="KW-0418">Kinase</keyword>
<dbReference type="SMART" id="SM00220">
    <property type="entry name" value="S_TKc"/>
    <property type="match status" value="1"/>
</dbReference>
<protein>
    <recommendedName>
        <fullName evidence="3">non-specific serine/threonine protein kinase</fullName>
        <ecNumber evidence="3">2.7.11.1</ecNumber>
    </recommendedName>
</protein>
<evidence type="ECO:0000313" key="17">
    <source>
        <dbReference type="EMBL" id="KAL3098145.1"/>
    </source>
</evidence>
<evidence type="ECO:0000256" key="4">
    <source>
        <dbReference type="ARBA" id="ARBA00022527"/>
    </source>
</evidence>
<keyword evidence="8 13" id="KW-0547">Nucleotide-binding</keyword>
<feature type="region of interest" description="Disordered" evidence="14">
    <location>
        <begin position="183"/>
        <end position="211"/>
    </location>
</feature>
<dbReference type="PROSITE" id="PS51285">
    <property type="entry name" value="AGC_KINASE_CTER"/>
    <property type="match status" value="1"/>
</dbReference>
<evidence type="ECO:0000256" key="11">
    <source>
        <dbReference type="ARBA" id="ARBA00047899"/>
    </source>
</evidence>
<feature type="compositionally biased region" description="Basic residues" evidence="14">
    <location>
        <begin position="8"/>
        <end position="19"/>
    </location>
</feature>
<evidence type="ECO:0000256" key="1">
    <source>
        <dbReference type="ARBA" id="ARBA00001946"/>
    </source>
</evidence>
<organism evidence="17 18">
    <name type="scientific">Heterodera schachtii</name>
    <name type="common">Sugarbeet cyst nematode worm</name>
    <name type="synonym">Tylenchus schachtii</name>
    <dbReference type="NCBI Taxonomy" id="97005"/>
    <lineage>
        <taxon>Eukaryota</taxon>
        <taxon>Metazoa</taxon>
        <taxon>Ecdysozoa</taxon>
        <taxon>Nematoda</taxon>
        <taxon>Chromadorea</taxon>
        <taxon>Rhabditida</taxon>
        <taxon>Tylenchina</taxon>
        <taxon>Tylenchomorpha</taxon>
        <taxon>Tylenchoidea</taxon>
        <taxon>Heteroderidae</taxon>
        <taxon>Heteroderinae</taxon>
        <taxon>Heterodera</taxon>
    </lineage>
</organism>
<keyword evidence="5" id="KW-0597">Phosphoprotein</keyword>
<dbReference type="InterPro" id="IPR017441">
    <property type="entry name" value="Protein_kinase_ATP_BS"/>
</dbReference>
<evidence type="ECO:0000256" key="3">
    <source>
        <dbReference type="ARBA" id="ARBA00012513"/>
    </source>
</evidence>
<dbReference type="EMBL" id="JBICCN010000051">
    <property type="protein sequence ID" value="KAL3098145.1"/>
    <property type="molecule type" value="Genomic_DNA"/>
</dbReference>
<proteinExistence type="inferred from homology"/>
<keyword evidence="4" id="KW-0723">Serine/threonine-protein kinase</keyword>